<proteinExistence type="predicted"/>
<feature type="signal peptide" evidence="3">
    <location>
        <begin position="1"/>
        <end position="19"/>
    </location>
</feature>
<dbReference type="GO" id="GO:0006298">
    <property type="term" value="P:mismatch repair"/>
    <property type="evidence" value="ECO:0007669"/>
    <property type="project" value="InterPro"/>
</dbReference>
<dbReference type="Gene3D" id="3.40.50.300">
    <property type="entry name" value="P-loop containing nucleotide triphosphate hydrolases"/>
    <property type="match status" value="1"/>
</dbReference>
<dbReference type="InterPro" id="IPR027417">
    <property type="entry name" value="P-loop_NTPase"/>
</dbReference>
<name>A0A9W6ZSR4_9STRA</name>
<accession>A0A9W6ZSR4</accession>
<dbReference type="EMBL" id="BLQM01000048">
    <property type="protein sequence ID" value="GMH55899.1"/>
    <property type="molecule type" value="Genomic_DNA"/>
</dbReference>
<feature type="coiled-coil region" evidence="1">
    <location>
        <begin position="481"/>
        <end position="508"/>
    </location>
</feature>
<evidence type="ECO:0000256" key="2">
    <source>
        <dbReference type="SAM" id="MobiDB-lite"/>
    </source>
</evidence>
<sequence length="664" mass="73600">MLPLLLLISVLISLPPTASLNLPPPCLNLDSKISTLLSPHISTSLTSSFLTTSYLLHPTITSVQEEHSKIKLIKSKLSTSEELYQPNLSSLDTIQSSILTYSNLKTGLTDLPTLGSILLLSKITLPPLIPSTVDLKSLKTLLSSSLIIKTTGSSSSITLNPSKYPSLSLLLKNLESTKSHLSKLIVKHDLQQYGDSYITETGSGKRVGSSRSGKTIYRIPKNVESVLERLKSLEKDVEIEERDIINDLSLSIDFKSVIEFLADVVYYDTLLARSKCGGCLPTLTSSPLLLNFNNLNPLLPNPKVLKNFELKDKVITGSNNLGKTVLLDTIAITIYFTYSGLPIQAEGCEVGVFHRIEYIKDGKEGDGGSYFNVLKEYNNIKGGDNDLILLDEGGGFTEEEVGGKILDGYLKKWKGRHVVTTHNNYLRKLRSSECIHFIGKGEWIEGEGGARFEALKGVVDEGVLEGIDVDWESEEIVGGEIERIKGLREEEERRMDVLEKKIEEVLKGCEESLIKIKKWEDNLSRVHFNLNNTDYEITGSTLDDIKSTKKKIVKKIERFKDGIDLNAQVSLNSRVFVTEGDYVGELGICVGDEVCRKLIEFDFGGGVRERVWVEDWKCGVFSERGGNLGEKRTEVVGAVKQVGEKKKGGNPVKSSRERKAAKKR</sequence>
<evidence type="ECO:0000256" key="3">
    <source>
        <dbReference type="SAM" id="SignalP"/>
    </source>
</evidence>
<evidence type="ECO:0008006" key="6">
    <source>
        <dbReference type="Google" id="ProtNLM"/>
    </source>
</evidence>
<protein>
    <recommendedName>
        <fullName evidence="6">DNA mismatch repair proteins mutS family domain-containing protein</fullName>
    </recommendedName>
</protein>
<evidence type="ECO:0000313" key="4">
    <source>
        <dbReference type="EMBL" id="GMH55899.1"/>
    </source>
</evidence>
<reference evidence="5" key="1">
    <citation type="journal article" date="2023" name="Commun. Biol.">
        <title>Genome analysis of Parmales, the sister group of diatoms, reveals the evolutionary specialization of diatoms from phago-mixotrophs to photoautotrophs.</title>
        <authorList>
            <person name="Ban H."/>
            <person name="Sato S."/>
            <person name="Yoshikawa S."/>
            <person name="Yamada K."/>
            <person name="Nakamura Y."/>
            <person name="Ichinomiya M."/>
            <person name="Sato N."/>
            <person name="Blanc-Mathieu R."/>
            <person name="Endo H."/>
            <person name="Kuwata A."/>
            <person name="Ogata H."/>
        </authorList>
    </citation>
    <scope>NUCLEOTIDE SEQUENCE [LARGE SCALE GENOMIC DNA]</scope>
</reference>
<dbReference type="Proteomes" id="UP001162640">
    <property type="component" value="Unassembled WGS sequence"/>
</dbReference>
<dbReference type="GO" id="GO:0030983">
    <property type="term" value="F:mismatched DNA binding"/>
    <property type="evidence" value="ECO:0007669"/>
    <property type="project" value="InterPro"/>
</dbReference>
<gene>
    <name evidence="4" type="ORF">TL16_g02013</name>
</gene>
<keyword evidence="3" id="KW-0732">Signal</keyword>
<dbReference type="GO" id="GO:0140664">
    <property type="term" value="F:ATP-dependent DNA damage sensor activity"/>
    <property type="evidence" value="ECO:0007669"/>
    <property type="project" value="InterPro"/>
</dbReference>
<dbReference type="SUPFAM" id="SSF52540">
    <property type="entry name" value="P-loop containing nucleoside triphosphate hydrolases"/>
    <property type="match status" value="1"/>
</dbReference>
<keyword evidence="1" id="KW-0175">Coiled coil</keyword>
<evidence type="ECO:0000256" key="1">
    <source>
        <dbReference type="SAM" id="Coils"/>
    </source>
</evidence>
<organism evidence="4 5">
    <name type="scientific">Triparma laevis f. inornata</name>
    <dbReference type="NCBI Taxonomy" id="1714386"/>
    <lineage>
        <taxon>Eukaryota</taxon>
        <taxon>Sar</taxon>
        <taxon>Stramenopiles</taxon>
        <taxon>Ochrophyta</taxon>
        <taxon>Bolidophyceae</taxon>
        <taxon>Parmales</taxon>
        <taxon>Triparmaceae</taxon>
        <taxon>Triparma</taxon>
    </lineage>
</organism>
<feature type="region of interest" description="Disordered" evidence="2">
    <location>
        <begin position="639"/>
        <end position="664"/>
    </location>
</feature>
<dbReference type="InterPro" id="IPR045076">
    <property type="entry name" value="MutS"/>
</dbReference>
<dbReference type="AlphaFoldDB" id="A0A9W6ZSR4"/>
<dbReference type="PANTHER" id="PTHR11361">
    <property type="entry name" value="DNA MISMATCH REPAIR PROTEIN MUTS FAMILY MEMBER"/>
    <property type="match status" value="1"/>
</dbReference>
<feature type="chain" id="PRO_5040855383" description="DNA mismatch repair proteins mutS family domain-containing protein" evidence="3">
    <location>
        <begin position="20"/>
        <end position="664"/>
    </location>
</feature>
<evidence type="ECO:0000313" key="5">
    <source>
        <dbReference type="Proteomes" id="UP001162640"/>
    </source>
</evidence>
<dbReference type="GO" id="GO:0005524">
    <property type="term" value="F:ATP binding"/>
    <property type="evidence" value="ECO:0007669"/>
    <property type="project" value="InterPro"/>
</dbReference>
<comment type="caution">
    <text evidence="4">The sequence shown here is derived from an EMBL/GenBank/DDBJ whole genome shotgun (WGS) entry which is preliminary data.</text>
</comment>